<dbReference type="InterPro" id="IPR005303">
    <property type="entry name" value="MOCOS_middle"/>
</dbReference>
<organism evidence="2 3">
    <name type="scientific">Nocardioides daphniae</name>
    <dbReference type="NCBI Taxonomy" id="402297"/>
    <lineage>
        <taxon>Bacteria</taxon>
        <taxon>Bacillati</taxon>
        <taxon>Actinomycetota</taxon>
        <taxon>Actinomycetes</taxon>
        <taxon>Propionibacteriales</taxon>
        <taxon>Nocardioidaceae</taxon>
        <taxon>Nocardioides</taxon>
    </lineage>
</organism>
<dbReference type="PANTHER" id="PTHR14237:SF19">
    <property type="entry name" value="MITOCHONDRIAL AMIDOXIME REDUCING COMPONENT 1"/>
    <property type="match status" value="1"/>
</dbReference>
<dbReference type="SUPFAM" id="SSF50800">
    <property type="entry name" value="PK beta-barrel domain-like"/>
    <property type="match status" value="1"/>
</dbReference>
<evidence type="ECO:0000259" key="1">
    <source>
        <dbReference type="PROSITE" id="PS51340"/>
    </source>
</evidence>
<dbReference type="PROSITE" id="PS51340">
    <property type="entry name" value="MOSC"/>
    <property type="match status" value="1"/>
</dbReference>
<protein>
    <submittedName>
        <fullName evidence="2">Molybdenum cofactor biosysynthesis protein</fullName>
    </submittedName>
</protein>
<evidence type="ECO:0000313" key="3">
    <source>
        <dbReference type="Proteomes" id="UP000630594"/>
    </source>
</evidence>
<feature type="domain" description="MOSC" evidence="1">
    <location>
        <begin position="125"/>
        <end position="276"/>
    </location>
</feature>
<dbReference type="InterPro" id="IPR005302">
    <property type="entry name" value="MoCF_Sase_C"/>
</dbReference>
<dbReference type="Pfam" id="PF03473">
    <property type="entry name" value="MOSC"/>
    <property type="match status" value="1"/>
</dbReference>
<reference evidence="3" key="1">
    <citation type="journal article" date="2019" name="Int. J. Syst. Evol. Microbiol.">
        <title>The Global Catalogue of Microorganisms (GCM) 10K type strain sequencing project: providing services to taxonomists for standard genome sequencing and annotation.</title>
        <authorList>
            <consortium name="The Broad Institute Genomics Platform"/>
            <consortium name="The Broad Institute Genome Sequencing Center for Infectious Disease"/>
            <person name="Wu L."/>
            <person name="Ma J."/>
        </authorList>
    </citation>
    <scope>NUCLEOTIDE SEQUENCE [LARGE SCALE GENOMIC DNA]</scope>
    <source>
        <strain evidence="3">CCM 7403</strain>
    </source>
</reference>
<dbReference type="Proteomes" id="UP000630594">
    <property type="component" value="Unassembled WGS sequence"/>
</dbReference>
<comment type="caution">
    <text evidence="2">The sequence shown here is derived from an EMBL/GenBank/DDBJ whole genome shotgun (WGS) entry which is preliminary data.</text>
</comment>
<dbReference type="RefSeq" id="WP_268234030.1">
    <property type="nucleotide sequence ID" value="NZ_JBHSVU010000002.1"/>
</dbReference>
<gene>
    <name evidence="2" type="ORF">GCM10007231_18260</name>
</gene>
<dbReference type="Pfam" id="PF03476">
    <property type="entry name" value="MOSC_N"/>
    <property type="match status" value="1"/>
</dbReference>
<dbReference type="PANTHER" id="PTHR14237">
    <property type="entry name" value="MOLYBDOPTERIN COFACTOR SULFURASE MOSC"/>
    <property type="match status" value="1"/>
</dbReference>
<keyword evidence="3" id="KW-1185">Reference proteome</keyword>
<accession>A0ABQ1QB11</accession>
<dbReference type="SUPFAM" id="SSF141673">
    <property type="entry name" value="MOSC N-terminal domain-like"/>
    <property type="match status" value="1"/>
</dbReference>
<name>A0ABQ1QB11_9ACTN</name>
<dbReference type="InterPro" id="IPR011037">
    <property type="entry name" value="Pyrv_Knase-like_insert_dom_sf"/>
</dbReference>
<sequence length="277" mass="30543">MTGLHVHPVKSMALRSLASAEVLPRGLADDRSWVVVDADGLMVSARTDQQLLHVQADTPVTAPGVTGALRLRHAGLPDREVSVPQGTPVPLRLHANDLTGVEADPETQTWLRAAVGRDDVRLLWCQAPEQRRLNPAYSRPGDHTAYADGYPVTLVSEESLRQLNDWIVEGALARGEEPDAPLPMERFRPNIVVAGAEPFAEDGWRRVRMGDVVLRMARPTDRCVMTTVDPTTLARGKEPIRTLARHRRWDGKTWFAVNLVPETTGTVNVGDEVVVEE</sequence>
<dbReference type="EMBL" id="BMCK01000002">
    <property type="protein sequence ID" value="GGD19466.1"/>
    <property type="molecule type" value="Genomic_DNA"/>
</dbReference>
<proteinExistence type="predicted"/>
<evidence type="ECO:0000313" key="2">
    <source>
        <dbReference type="EMBL" id="GGD19466.1"/>
    </source>
</evidence>